<dbReference type="EMBL" id="FMJD01000008">
    <property type="protein sequence ID" value="SCM76333.1"/>
    <property type="molecule type" value="Genomic_DNA"/>
</dbReference>
<dbReference type="AlphaFoldDB" id="A0A212LFJ3"/>
<keyword evidence="1" id="KW-0479">Metal-binding</keyword>
<dbReference type="RefSeq" id="WP_288196541.1">
    <property type="nucleotide sequence ID" value="NZ_LT608334.1"/>
</dbReference>
<dbReference type="InterPro" id="IPR036705">
    <property type="entry name" value="Ribosyl_crysJ1_sf"/>
</dbReference>
<keyword evidence="1" id="KW-0460">Magnesium</keyword>
<name>A0A212LFJ3_9HYPH</name>
<dbReference type="Gene3D" id="1.10.4080.10">
    <property type="entry name" value="ADP-ribosylation/Crystallin J1"/>
    <property type="match status" value="1"/>
</dbReference>
<feature type="binding site" evidence="1">
    <location>
        <position position="290"/>
    </location>
    <ligand>
        <name>Mg(2+)</name>
        <dbReference type="ChEBI" id="CHEBI:18420"/>
        <label>1</label>
    </ligand>
</feature>
<sequence length="716" mass="76647">MIAPAPQPPSPGIAERTYAGVLGKLIGVYLGRAVEGWSYEAITDTFGEVADYVNHQVNWPLIVPDDDISGTFLFYRALEDNGCPADIDAGAIGDGWLNYIVEDRTVLWWGGLGRSTEHTAYLRLKAGVRAPASGSIALNGKGMAEQIGAEIFIDTWAMVNPGDPERAAAMARAAASVSHDGVAVEAAVLLAAMEAAAYGERDLDRLLDLGLAYCRSDELRTVIADVRGVCARSGDDWRAVRAWLGAHHGYERYPGNCPMVPNHALLIASLLLGGDDFQKGLKIAVSSGWDTDCNAGNLGALNGIRLGLAGLETGPDFRGPVADRMYVVGADGGECLTDAVIETRRILRTAARLRGETRAEPPARFAFEFPGSVQGFGPCPLHRGRQAVTRVGNLDRTGDGDGLEIAFEGLAAGVTGTVSVPTFIDPKPRGVSDTSYFEVVASPSLYATQTVTGVVRGFAETNPSLRFFIHYFDETEQLARLDGPWIAVGRGDNPVRFEVPDTGGRPIHRLGIELGAPRRLDGRIGLLSLDWKGAPANLVFGTARELTPALTPWDTATFWTRQFVASARHWATDIYNTFTLSHPADNGVITFGGRDWTDYAIASELVLELHETVGLVIRARGHRRYYAGVVHAGRASIVRRRDDRLDVLASVPFGFEPNSRQRFEVSAEGDRIALAIGGVPLVSAADDAYASGGAGFLIEGGTVPANGLSVRRIGGN</sequence>
<evidence type="ECO:0000256" key="1">
    <source>
        <dbReference type="PIRSR" id="PIRSR605502-1"/>
    </source>
</evidence>
<accession>A0A212LFJ3</accession>
<dbReference type="Gene3D" id="2.60.120.560">
    <property type="entry name" value="Exo-inulinase, domain 1"/>
    <property type="match status" value="1"/>
</dbReference>
<feature type="binding site" evidence="1">
    <location>
        <position position="292"/>
    </location>
    <ligand>
        <name>Mg(2+)</name>
        <dbReference type="ChEBI" id="CHEBI:18420"/>
        <label>1</label>
    </ligand>
</feature>
<comment type="cofactor">
    <cofactor evidence="1">
        <name>Mg(2+)</name>
        <dbReference type="ChEBI" id="CHEBI:18420"/>
    </cofactor>
    <text evidence="1">Binds 2 magnesium ions per subunit.</text>
</comment>
<proteinExistence type="predicted"/>
<gene>
    <name evidence="2" type="ORF">KL86PLE_40138</name>
</gene>
<reference evidence="2" key="1">
    <citation type="submission" date="2016-08" db="EMBL/GenBank/DDBJ databases">
        <authorList>
            <person name="Seilhamer J.J."/>
        </authorList>
    </citation>
    <scope>NUCLEOTIDE SEQUENCE</scope>
    <source>
        <strain evidence="2">86</strain>
    </source>
</reference>
<evidence type="ECO:0000313" key="2">
    <source>
        <dbReference type="EMBL" id="SCM76333.1"/>
    </source>
</evidence>
<organism evidence="2">
    <name type="scientific">uncultured Pleomorphomonas sp</name>
    <dbReference type="NCBI Taxonomy" id="442121"/>
    <lineage>
        <taxon>Bacteria</taxon>
        <taxon>Pseudomonadati</taxon>
        <taxon>Pseudomonadota</taxon>
        <taxon>Alphaproteobacteria</taxon>
        <taxon>Hyphomicrobiales</taxon>
        <taxon>Pleomorphomonadaceae</taxon>
        <taxon>Pleomorphomonas</taxon>
        <taxon>environmental samples</taxon>
    </lineage>
</organism>
<protein>
    <submittedName>
        <fullName evidence="2">Large exoproteins involved in heme utilization or adhesion</fullName>
    </submittedName>
</protein>
<dbReference type="InterPro" id="IPR005502">
    <property type="entry name" value="Ribosyl_crysJ1"/>
</dbReference>
<dbReference type="SUPFAM" id="SSF101478">
    <property type="entry name" value="ADP-ribosylglycohydrolase"/>
    <property type="match status" value="1"/>
</dbReference>
<dbReference type="Pfam" id="PF03747">
    <property type="entry name" value="ADP_ribosyl_GH"/>
    <property type="match status" value="1"/>
</dbReference>